<evidence type="ECO:0000313" key="3">
    <source>
        <dbReference type="Proteomes" id="UP001392437"/>
    </source>
</evidence>
<keyword evidence="3" id="KW-1185">Reference proteome</keyword>
<dbReference type="InterPro" id="IPR006598">
    <property type="entry name" value="CAP10"/>
</dbReference>
<dbReference type="Proteomes" id="UP001392437">
    <property type="component" value="Unassembled WGS sequence"/>
</dbReference>
<sequence length="499" mass="55557">MGGKRMAVSKKQSARLRNVAVVSLVLLVFYGFLLHSDQDLGSSRPKTTAEFDDSPRDQLRQPCEKASVAAEAVCATTFPGLTKEIDDVVAKGPFTLTKTGDLGPLIARVKDGKLFILQSPRRTDLSEDMLQHRSASLHQVAAALLTSPNPAEVPDTIFALNHRDDPAEATFSYSRPADPSLNHATRGFFPIPHFSFWSWPLPFIGSLPRAASAIRDIEDGKHALAWRDKDPRAVWRGTAHFNNVRAGRMRQELLLTGAGKPWSDIAALQWTDGGANASNALPIEEFCRYRYVVHTEGITYSGRFQFHQLCASVILTPPLAWMQHLTHLVRPVFSYDLPSLALTDDNTPPSSADSPARLLTTTIERTLRPPKTYSNGVHEKLSLALYPAPWVRQAWPRSYLSHDEQGPNMVFVAPDWSDLESVVAWLEAHPRVAEGIARRQRNLFDGRGYFSPAAETCYWRAALRGWSRAAQYNDQPGGEFAALGDGVPWEEFSLKEIHR</sequence>
<dbReference type="SMART" id="SM00672">
    <property type="entry name" value="CAP10"/>
    <property type="match status" value="1"/>
</dbReference>
<dbReference type="Pfam" id="PF05686">
    <property type="entry name" value="Glyco_transf_90"/>
    <property type="match status" value="1"/>
</dbReference>
<dbReference type="EMBL" id="JAQQWP010000006">
    <property type="protein sequence ID" value="KAK8114186.1"/>
    <property type="molecule type" value="Genomic_DNA"/>
</dbReference>
<feature type="domain" description="Glycosyl transferase CAP10" evidence="1">
    <location>
        <begin position="152"/>
        <end position="380"/>
    </location>
</feature>
<evidence type="ECO:0000259" key="1">
    <source>
        <dbReference type="SMART" id="SM00672"/>
    </source>
</evidence>
<dbReference type="AlphaFoldDB" id="A0AAW0QT62"/>
<proteinExistence type="predicted"/>
<comment type="caution">
    <text evidence="2">The sequence shown here is derived from an EMBL/GenBank/DDBJ whole genome shotgun (WGS) entry which is preliminary data.</text>
</comment>
<gene>
    <name evidence="2" type="ORF">PG999_006255</name>
</gene>
<organism evidence="2 3">
    <name type="scientific">Apiospora kogelbergensis</name>
    <dbReference type="NCBI Taxonomy" id="1337665"/>
    <lineage>
        <taxon>Eukaryota</taxon>
        <taxon>Fungi</taxon>
        <taxon>Dikarya</taxon>
        <taxon>Ascomycota</taxon>
        <taxon>Pezizomycotina</taxon>
        <taxon>Sordariomycetes</taxon>
        <taxon>Xylariomycetidae</taxon>
        <taxon>Amphisphaeriales</taxon>
        <taxon>Apiosporaceae</taxon>
        <taxon>Apiospora</taxon>
    </lineage>
</organism>
<protein>
    <recommendedName>
        <fullName evidence="1">Glycosyl transferase CAP10 domain-containing protein</fullName>
    </recommendedName>
</protein>
<dbReference type="InterPro" id="IPR051091">
    <property type="entry name" value="O-Glucosyltr/Glycosyltrsf_90"/>
</dbReference>
<evidence type="ECO:0000313" key="2">
    <source>
        <dbReference type="EMBL" id="KAK8114186.1"/>
    </source>
</evidence>
<dbReference type="PANTHER" id="PTHR12203:SF63">
    <property type="entry name" value="GLYCOSYL TRANSFERASE CAP10 DOMAIN-CONTAINING PROTEIN"/>
    <property type="match status" value="1"/>
</dbReference>
<reference evidence="2 3" key="1">
    <citation type="submission" date="2023-01" db="EMBL/GenBank/DDBJ databases">
        <title>Analysis of 21 Apiospora genomes using comparative genomics revels a genus with tremendous synthesis potential of carbohydrate active enzymes and secondary metabolites.</title>
        <authorList>
            <person name="Sorensen T."/>
        </authorList>
    </citation>
    <scope>NUCLEOTIDE SEQUENCE [LARGE SCALE GENOMIC DNA]</scope>
    <source>
        <strain evidence="2 3">CBS 117206</strain>
    </source>
</reference>
<accession>A0AAW0QT62</accession>
<dbReference type="PANTHER" id="PTHR12203">
    <property type="entry name" value="KDEL LYS-ASP-GLU-LEU CONTAINING - RELATED"/>
    <property type="match status" value="1"/>
</dbReference>
<name>A0AAW0QT62_9PEZI</name>